<dbReference type="SMART" id="SM00028">
    <property type="entry name" value="TPR"/>
    <property type="match status" value="4"/>
</dbReference>
<dbReference type="Gene3D" id="1.25.40.10">
    <property type="entry name" value="Tetratricopeptide repeat domain"/>
    <property type="match status" value="2"/>
</dbReference>
<feature type="transmembrane region" description="Helical" evidence="4">
    <location>
        <begin position="87"/>
        <end position="107"/>
    </location>
</feature>
<evidence type="ECO:0000256" key="1">
    <source>
        <dbReference type="ARBA" id="ARBA00022737"/>
    </source>
</evidence>
<keyword evidence="1" id="KW-0677">Repeat</keyword>
<evidence type="ECO:0000256" key="3">
    <source>
        <dbReference type="PROSITE-ProRule" id="PRU00339"/>
    </source>
</evidence>
<dbReference type="InterPro" id="IPR052346">
    <property type="entry name" value="O-mannosyl-transferase_TMTC"/>
</dbReference>
<gene>
    <name evidence="5" type="ORF">C4532_17555</name>
</gene>
<feature type="transmembrane region" description="Helical" evidence="4">
    <location>
        <begin position="146"/>
        <end position="165"/>
    </location>
</feature>
<name>A0A419EQU8_9BACT</name>
<evidence type="ECO:0000256" key="4">
    <source>
        <dbReference type="SAM" id="Phobius"/>
    </source>
</evidence>
<dbReference type="Pfam" id="PF13432">
    <property type="entry name" value="TPR_16"/>
    <property type="match status" value="1"/>
</dbReference>
<feature type="transmembrane region" description="Helical" evidence="4">
    <location>
        <begin position="231"/>
        <end position="249"/>
    </location>
</feature>
<feature type="transmembrane region" description="Helical" evidence="4">
    <location>
        <begin position="353"/>
        <end position="374"/>
    </location>
</feature>
<reference evidence="5 6" key="1">
    <citation type="journal article" date="2017" name="ISME J.">
        <title>Energy and carbon metabolisms in a deep terrestrial subsurface fluid microbial community.</title>
        <authorList>
            <person name="Momper L."/>
            <person name="Jungbluth S.P."/>
            <person name="Lee M.D."/>
            <person name="Amend J.P."/>
        </authorList>
    </citation>
    <scope>NUCLEOTIDE SEQUENCE [LARGE SCALE GENOMIC DNA]</scope>
    <source>
        <strain evidence="5">SURF_17</strain>
    </source>
</reference>
<feature type="repeat" description="TPR" evidence="3">
    <location>
        <begin position="540"/>
        <end position="573"/>
    </location>
</feature>
<keyword evidence="4" id="KW-0472">Membrane</keyword>
<keyword evidence="2 3" id="KW-0802">TPR repeat</keyword>
<keyword evidence="4" id="KW-1133">Transmembrane helix</keyword>
<feature type="repeat" description="TPR" evidence="3">
    <location>
        <begin position="427"/>
        <end position="460"/>
    </location>
</feature>
<dbReference type="InterPro" id="IPR011990">
    <property type="entry name" value="TPR-like_helical_dom_sf"/>
</dbReference>
<dbReference type="AlphaFoldDB" id="A0A419EQU8"/>
<feature type="transmembrane region" description="Helical" evidence="4">
    <location>
        <begin position="302"/>
        <end position="318"/>
    </location>
</feature>
<proteinExistence type="predicted"/>
<dbReference type="SUPFAM" id="SSF48452">
    <property type="entry name" value="TPR-like"/>
    <property type="match status" value="1"/>
</dbReference>
<dbReference type="PROSITE" id="PS50005">
    <property type="entry name" value="TPR"/>
    <property type="match status" value="3"/>
</dbReference>
<dbReference type="Pfam" id="PF13414">
    <property type="entry name" value="TPR_11"/>
    <property type="match status" value="1"/>
</dbReference>
<dbReference type="PROSITE" id="PS50293">
    <property type="entry name" value="TPR_REGION"/>
    <property type="match status" value="1"/>
</dbReference>
<evidence type="ECO:0000313" key="5">
    <source>
        <dbReference type="EMBL" id="RJP65537.1"/>
    </source>
</evidence>
<feature type="transmembrane region" description="Helical" evidence="4">
    <location>
        <begin position="386"/>
        <end position="404"/>
    </location>
</feature>
<keyword evidence="4" id="KW-0812">Transmembrane</keyword>
<sequence>MPRRMHRTLTSVFLIFLLCLAVYLNSFSTSLHFDDFFAITGNAAVRDITDVGQIFRVFPGRFLLMFSFAVNYAIHGADPTGYHVANFLFHLINAVLLYFITFMLMVASRTTQDDEMFGHVPLIVALLFAIHPILTESVTYISGRTSSLAAVFFLLSLLLYMGSVMDQRGDGSREKSMFVRTFLYSGSLLVFFLSLWVKESNVTIPAILLILDFCFVEESRWNKLKNSLKRVFPFFVVVAAILLWRRMYIGAVGEPRAIRGTAENVYTQMQVIISYLRLVLIPVGQNIDHDYPLSQSLFEPKTLLSVIFLFVLALTAILRLNKNKVISFGILWWLITLAPTSSVIPLWDIMSERWIYLSSIGILLVGAAFLREVYALAPQVSFRRRLANGAVIAIILALSALTITRNSVWKTEYTLWTDAVQKSPDKARPHTNLGMALVERGDLEGAAREVETALALDPQLPEAAFSLASINLYKGKYDETIAVLNATFARFPDDSQVPVRIAHAFAKARFNLGLAYFHKGEYSRAIAEYESALRLAPYLPWTHNNLGAAYEALGEYELAIAEYEKEFALNPGFVQARQNIENIRRRLNGGSGESDD</sequence>
<dbReference type="InterPro" id="IPR019734">
    <property type="entry name" value="TPR_rpt"/>
</dbReference>
<comment type="caution">
    <text evidence="5">The sequence shown here is derived from an EMBL/GenBank/DDBJ whole genome shotgun (WGS) entry which is preliminary data.</text>
</comment>
<feature type="transmembrane region" description="Helical" evidence="4">
    <location>
        <begin position="116"/>
        <end position="134"/>
    </location>
</feature>
<evidence type="ECO:0000256" key="2">
    <source>
        <dbReference type="ARBA" id="ARBA00022803"/>
    </source>
</evidence>
<dbReference type="EMBL" id="QZKI01000125">
    <property type="protein sequence ID" value="RJP65537.1"/>
    <property type="molecule type" value="Genomic_DNA"/>
</dbReference>
<feature type="transmembrane region" description="Helical" evidence="4">
    <location>
        <begin position="325"/>
        <end position="347"/>
    </location>
</feature>
<organism evidence="5 6">
    <name type="scientific">Candidatus Abyssobacteria bacterium SURF_17</name>
    <dbReference type="NCBI Taxonomy" id="2093361"/>
    <lineage>
        <taxon>Bacteria</taxon>
        <taxon>Pseudomonadati</taxon>
        <taxon>Candidatus Hydrogenedentota</taxon>
        <taxon>Candidatus Abyssobacteria</taxon>
    </lineage>
</organism>
<dbReference type="PANTHER" id="PTHR44227">
    <property type="match status" value="1"/>
</dbReference>
<feature type="repeat" description="TPR" evidence="3">
    <location>
        <begin position="506"/>
        <end position="539"/>
    </location>
</feature>
<dbReference type="Proteomes" id="UP000285961">
    <property type="component" value="Unassembled WGS sequence"/>
</dbReference>
<evidence type="ECO:0000313" key="6">
    <source>
        <dbReference type="Proteomes" id="UP000285961"/>
    </source>
</evidence>
<dbReference type="PANTHER" id="PTHR44227:SF3">
    <property type="entry name" value="PROTEIN O-MANNOSYL-TRANSFERASE TMTC4"/>
    <property type="match status" value="1"/>
</dbReference>
<accession>A0A419EQU8</accession>
<protein>
    <submittedName>
        <fullName evidence="5">Tetratricopeptide repeat protein</fullName>
    </submittedName>
</protein>
<feature type="transmembrane region" description="Helical" evidence="4">
    <location>
        <begin position="177"/>
        <end position="196"/>
    </location>
</feature>